<evidence type="ECO:0000259" key="1">
    <source>
        <dbReference type="PROSITE" id="PS51819"/>
    </source>
</evidence>
<accession>A0A4R0KHS2</accession>
<dbReference type="SUPFAM" id="SSF54593">
    <property type="entry name" value="Glyoxalase/Bleomycin resistance protein/Dihydroxybiphenyl dioxygenase"/>
    <property type="match status" value="1"/>
</dbReference>
<dbReference type="InterPro" id="IPR029068">
    <property type="entry name" value="Glyas_Bleomycin-R_OHBP_Dase"/>
</dbReference>
<organism evidence="2 3">
    <name type="scientific">Kribbella pittospori</name>
    <dbReference type="NCBI Taxonomy" id="722689"/>
    <lineage>
        <taxon>Bacteria</taxon>
        <taxon>Bacillati</taxon>
        <taxon>Actinomycetota</taxon>
        <taxon>Actinomycetes</taxon>
        <taxon>Propionibacteriales</taxon>
        <taxon>Kribbellaceae</taxon>
        <taxon>Kribbella</taxon>
    </lineage>
</organism>
<gene>
    <name evidence="2" type="ORF">E0H73_28050</name>
</gene>
<dbReference type="PANTHER" id="PTHR34109:SF1">
    <property type="entry name" value="VOC DOMAIN-CONTAINING PROTEIN"/>
    <property type="match status" value="1"/>
</dbReference>
<sequence length="142" mass="15562">MSITPHIVVQGADRAATFYREAFNAEELERIPTPDGRLMSVRLRLRDSLLHLADEFPEMNVLAPPTIGGTAVVLALDVADAEAALAQALTAGAEIRHPLQETFWGTRHAQLTDPFGHVWNIDQHLHDVPHEEVVAAAARAFS</sequence>
<evidence type="ECO:0000313" key="2">
    <source>
        <dbReference type="EMBL" id="TCC58176.1"/>
    </source>
</evidence>
<dbReference type="PANTHER" id="PTHR34109">
    <property type="entry name" value="BNAUNNG04460D PROTEIN-RELATED"/>
    <property type="match status" value="1"/>
</dbReference>
<proteinExistence type="predicted"/>
<dbReference type="CDD" id="cd07246">
    <property type="entry name" value="VOC_like"/>
    <property type="match status" value="1"/>
</dbReference>
<keyword evidence="3" id="KW-1185">Reference proteome</keyword>
<dbReference type="AlphaFoldDB" id="A0A4R0KHS2"/>
<dbReference type="Pfam" id="PF00903">
    <property type="entry name" value="Glyoxalase"/>
    <property type="match status" value="1"/>
</dbReference>
<dbReference type="OrthoDB" id="9795306at2"/>
<dbReference type="EMBL" id="SJKB01000009">
    <property type="protein sequence ID" value="TCC58176.1"/>
    <property type="molecule type" value="Genomic_DNA"/>
</dbReference>
<dbReference type="PROSITE" id="PS51819">
    <property type="entry name" value="VOC"/>
    <property type="match status" value="1"/>
</dbReference>
<dbReference type="Gene3D" id="3.30.720.110">
    <property type="match status" value="1"/>
</dbReference>
<comment type="caution">
    <text evidence="2">The sequence shown here is derived from an EMBL/GenBank/DDBJ whole genome shotgun (WGS) entry which is preliminary data.</text>
</comment>
<dbReference type="Gene3D" id="3.30.720.120">
    <property type="match status" value="1"/>
</dbReference>
<feature type="domain" description="VOC" evidence="1">
    <location>
        <begin position="1"/>
        <end position="124"/>
    </location>
</feature>
<dbReference type="Proteomes" id="UP000291144">
    <property type="component" value="Unassembled WGS sequence"/>
</dbReference>
<evidence type="ECO:0000313" key="3">
    <source>
        <dbReference type="Proteomes" id="UP000291144"/>
    </source>
</evidence>
<name>A0A4R0KHS2_9ACTN</name>
<reference evidence="2 3" key="1">
    <citation type="submission" date="2019-02" db="EMBL/GenBank/DDBJ databases">
        <title>Kribbella capetownensis sp. nov. and Kribbella speibonae sp. nov., isolated from soil.</title>
        <authorList>
            <person name="Curtis S.M."/>
            <person name="Norton I."/>
            <person name="Everest G.J."/>
            <person name="Meyers P.R."/>
        </authorList>
    </citation>
    <scope>NUCLEOTIDE SEQUENCE [LARGE SCALE GENOMIC DNA]</scope>
    <source>
        <strain evidence="2 3">NRRL B-24813</strain>
    </source>
</reference>
<dbReference type="InterPro" id="IPR004360">
    <property type="entry name" value="Glyas_Fos-R_dOase_dom"/>
</dbReference>
<dbReference type="InterPro" id="IPR037523">
    <property type="entry name" value="VOC_core"/>
</dbReference>
<dbReference type="RefSeq" id="WP_131361567.1">
    <property type="nucleotide sequence ID" value="NZ_SJKB01000009.1"/>
</dbReference>
<protein>
    <submittedName>
        <fullName evidence="2">VOC family protein</fullName>
    </submittedName>
</protein>